<accession>A0ACD5H247</accession>
<name>A0ACD5H247_9CYAN</name>
<organism evidence="1 2">
    <name type="scientific">Desertifilum tharense IPPAS B-1220</name>
    <dbReference type="NCBI Taxonomy" id="1781255"/>
    <lineage>
        <taxon>Bacteria</taxon>
        <taxon>Bacillati</taxon>
        <taxon>Cyanobacteriota</taxon>
        <taxon>Cyanophyceae</taxon>
        <taxon>Desertifilales</taxon>
        <taxon>Desertifilaceae</taxon>
        <taxon>Desertifilum</taxon>
    </lineage>
</organism>
<dbReference type="Proteomes" id="UP000095472">
    <property type="component" value="Chromosome"/>
</dbReference>
<keyword evidence="2" id="KW-1185">Reference proteome</keyword>
<evidence type="ECO:0000313" key="1">
    <source>
        <dbReference type="EMBL" id="XPM66906.1"/>
    </source>
</evidence>
<proteinExistence type="predicted"/>
<dbReference type="EMBL" id="CP182909">
    <property type="protein sequence ID" value="XPM66906.1"/>
    <property type="molecule type" value="Genomic_DNA"/>
</dbReference>
<sequence>MVLSTPLLGVQATELGTYIAFFPPTSPSPHPPILFPTQHSLPHSALSTQHSALSSPNP</sequence>
<evidence type="ECO:0000313" key="2">
    <source>
        <dbReference type="Proteomes" id="UP000095472"/>
    </source>
</evidence>
<reference evidence="1 2" key="1">
    <citation type="journal article" date="2016" name="Genome Announc.">
        <title>Draft Genome Sequence of the Thermotolerant Cyanobacterium Desertifilum sp. IPPAS B-1220.</title>
        <authorList>
            <person name="Mironov K.S."/>
            <person name="Sinetova M.A."/>
            <person name="Bolatkhan K."/>
            <person name="Zayadan B.K."/>
            <person name="Ustinova V.V."/>
            <person name="Kupriyanova E.V."/>
            <person name="Skrypnik A.N."/>
            <person name="Gogoleva N.E."/>
            <person name="Gogolev Y.V."/>
            <person name="Los D.A."/>
        </authorList>
    </citation>
    <scope>NUCLEOTIDE SEQUENCE [LARGE SCALE GENOMIC DNA]</scope>
    <source>
        <strain evidence="1 2">IPPAS B-1220</strain>
    </source>
</reference>
<protein>
    <submittedName>
        <fullName evidence="1">Uncharacterized protein</fullName>
    </submittedName>
</protein>
<gene>
    <name evidence="1" type="ORF">BH720_018040</name>
</gene>